<dbReference type="Proteomes" id="UP001164965">
    <property type="component" value="Chromosome"/>
</dbReference>
<feature type="region of interest" description="Disordered" evidence="1">
    <location>
        <begin position="1"/>
        <end position="21"/>
    </location>
</feature>
<organism evidence="3 4">
    <name type="scientific">Rhodococcus antarcticus</name>
    <dbReference type="NCBI Taxonomy" id="2987751"/>
    <lineage>
        <taxon>Bacteria</taxon>
        <taxon>Bacillati</taxon>
        <taxon>Actinomycetota</taxon>
        <taxon>Actinomycetes</taxon>
        <taxon>Mycobacteriales</taxon>
        <taxon>Nocardiaceae</taxon>
        <taxon>Rhodococcus</taxon>
    </lineage>
</organism>
<dbReference type="SUPFAM" id="SSF46785">
    <property type="entry name" value="Winged helix' DNA-binding domain"/>
    <property type="match status" value="1"/>
</dbReference>
<accession>A0ABY6P1C5</accession>
<dbReference type="InterPro" id="IPR036390">
    <property type="entry name" value="WH_DNA-bd_sf"/>
</dbReference>
<feature type="domain" description="HTH marR-type" evidence="2">
    <location>
        <begin position="52"/>
        <end position="106"/>
    </location>
</feature>
<dbReference type="InterPro" id="IPR036388">
    <property type="entry name" value="WH-like_DNA-bd_sf"/>
</dbReference>
<feature type="compositionally biased region" description="Polar residues" evidence="1">
    <location>
        <begin position="1"/>
        <end position="12"/>
    </location>
</feature>
<evidence type="ECO:0000313" key="4">
    <source>
        <dbReference type="Proteomes" id="UP001164965"/>
    </source>
</evidence>
<sequence length="158" mass="16435">MSAAERSSTTTEAGARDTDVGDIEGADEAMLALITVCLSTTIRAGAAARPSLSPTQVRTLTVIAGVPGGLSINAVAEAISASNPSASRLCQRLVRDGLLDRAAGPGNELRMSLSRHGHRTLDAVNADRIAELRALLDALPPTRRRRAVAALRDLADQS</sequence>
<evidence type="ECO:0000313" key="3">
    <source>
        <dbReference type="EMBL" id="UZJ25464.1"/>
    </source>
</evidence>
<evidence type="ECO:0000259" key="2">
    <source>
        <dbReference type="Pfam" id="PF12802"/>
    </source>
</evidence>
<dbReference type="EMBL" id="CP110615">
    <property type="protein sequence ID" value="UZJ25464.1"/>
    <property type="molecule type" value="Genomic_DNA"/>
</dbReference>
<dbReference type="Gene3D" id="1.10.10.10">
    <property type="entry name" value="Winged helix-like DNA-binding domain superfamily/Winged helix DNA-binding domain"/>
    <property type="match status" value="1"/>
</dbReference>
<reference evidence="3" key="1">
    <citation type="submission" date="2022-10" db="EMBL/GenBank/DDBJ databases">
        <title>Rhodococcus sp.75.</title>
        <authorList>
            <person name="Sun M."/>
        </authorList>
    </citation>
    <scope>NUCLEOTIDE SEQUENCE</scope>
    <source>
        <strain evidence="3">75</strain>
    </source>
</reference>
<dbReference type="InterPro" id="IPR000835">
    <property type="entry name" value="HTH_MarR-typ"/>
</dbReference>
<gene>
    <name evidence="3" type="ORF">RHODO2019_03030</name>
</gene>
<dbReference type="RefSeq" id="WP_265383569.1">
    <property type="nucleotide sequence ID" value="NZ_CP110615.1"/>
</dbReference>
<protein>
    <submittedName>
        <fullName evidence="3">MarR family transcriptional regulator</fullName>
    </submittedName>
</protein>
<keyword evidence="4" id="KW-1185">Reference proteome</keyword>
<name>A0ABY6P1C5_9NOCA</name>
<proteinExistence type="predicted"/>
<evidence type="ECO:0000256" key="1">
    <source>
        <dbReference type="SAM" id="MobiDB-lite"/>
    </source>
</evidence>
<dbReference type="Pfam" id="PF12802">
    <property type="entry name" value="MarR_2"/>
    <property type="match status" value="1"/>
</dbReference>